<protein>
    <submittedName>
        <fullName evidence="2">Uncharacterized protein</fullName>
    </submittedName>
</protein>
<reference evidence="3" key="1">
    <citation type="submission" date="2016-06" db="EMBL/GenBank/DDBJ databases">
        <authorList>
            <person name="Varghese N."/>
            <person name="Submissions Spin"/>
        </authorList>
    </citation>
    <scope>NUCLEOTIDE SEQUENCE [LARGE SCALE GENOMIC DNA]</scope>
    <source>
        <strain evidence="3">DSM 45431</strain>
    </source>
</reference>
<organism evidence="2 3">
    <name type="scientific">Micromonospora rhizosphaerae</name>
    <dbReference type="NCBI Taxonomy" id="568872"/>
    <lineage>
        <taxon>Bacteria</taxon>
        <taxon>Bacillati</taxon>
        <taxon>Actinomycetota</taxon>
        <taxon>Actinomycetes</taxon>
        <taxon>Micromonosporales</taxon>
        <taxon>Micromonosporaceae</taxon>
        <taxon>Micromonospora</taxon>
    </lineage>
</organism>
<evidence type="ECO:0000313" key="2">
    <source>
        <dbReference type="EMBL" id="SCL35269.1"/>
    </source>
</evidence>
<dbReference type="EMBL" id="FMHV01000002">
    <property type="protein sequence ID" value="SCL35269.1"/>
    <property type="molecule type" value="Genomic_DNA"/>
</dbReference>
<evidence type="ECO:0000256" key="1">
    <source>
        <dbReference type="SAM" id="MobiDB-lite"/>
    </source>
</evidence>
<dbReference type="Proteomes" id="UP000199413">
    <property type="component" value="Unassembled WGS sequence"/>
</dbReference>
<proteinExistence type="predicted"/>
<evidence type="ECO:0000313" key="3">
    <source>
        <dbReference type="Proteomes" id="UP000199413"/>
    </source>
</evidence>
<feature type="region of interest" description="Disordered" evidence="1">
    <location>
        <begin position="1"/>
        <end position="28"/>
    </location>
</feature>
<name>A0A1C6T0S2_9ACTN</name>
<dbReference type="RefSeq" id="WP_091345484.1">
    <property type="nucleotide sequence ID" value="NZ_FMHV01000002.1"/>
</dbReference>
<dbReference type="OrthoDB" id="3393740at2"/>
<keyword evidence="3" id="KW-1185">Reference proteome</keyword>
<feature type="compositionally biased region" description="Basic and acidic residues" evidence="1">
    <location>
        <begin position="15"/>
        <end position="25"/>
    </location>
</feature>
<sequence>MANELDSHPSAADRTVWHWHPDRTEPPQASNRRRYLLLVDTTITLYNTRDDWLELTLDIAWLAPPKLTVDAAVEVACWCPQDHNMHQVRQAQWHAVNSHELVETFAAGTAM</sequence>
<dbReference type="AlphaFoldDB" id="A0A1C6T0S2"/>
<accession>A0A1C6T0S2</accession>
<gene>
    <name evidence="2" type="ORF">GA0070624_5215</name>
</gene>